<dbReference type="InterPro" id="IPR013083">
    <property type="entry name" value="Znf_RING/FYVE/PHD"/>
</dbReference>
<dbReference type="Proteomes" id="UP000790787">
    <property type="component" value="Chromosome 14"/>
</dbReference>
<dbReference type="AlphaFoldDB" id="A0A1S3Y0G3"/>
<dbReference type="UniPathway" id="UPA00143"/>
<sequence>MGIDVAEVSETPPSHHAIKVHRLMCMELIQLVSRVSILLPEIEAARPRCLEALSLLNTEIFKTKTLIQHCSESSKLYLALTGAVILSRCDRSRNLLKQSLGQVQNMVPVSLASEISRLIAELKGAIFSLDPSEEEAGKVVMELLHQYVTTDSAEEHAFEATQVAMRRLHITSLLTLLIEKRSIKRMLGRVGDGEKRKILLLFLNILSKHGKSVVTQQTESGSLQREDFYLYANQCEAKSRMRCRSDDAQVDILRSSRPPDEFKCPLSLRIMHDPVVIASGQTYDRFWIQKWFAEGHDTCPMNKRNLAHLSLTPNYTMKDLISGWSATHGVSVPDPSMEAAAAHSFKSSLNSIASLSSSVNDLRLPIEFSNLSCGLPDAGLVSVAKTPNDFDVVSGESNGSIHKIQSGISIQDMDLNLLTGFSSLSWESQCILVGDISNFFKHNDQACNWMSSEDFVLTMVRFLKDAHDFNDLNAQIMGCLTLTTVLQKCRSNFPDLNDDAFALLVSFLETEVSKEALAVLKVLSCHQYCPQKIVASGALTPILEMLDAQNAELNETAIKILRSLSENSRIVSLITPSEFIPKLIPFLEDTALASDTLVILKKLCITEDATTSVAEADGCIASVVKLLDSENREDQEHAVALLLSLCSQCFQYCRLAMDEGIILDLFNISVNGNSRGKTMALKLLTLLRGEFSNNEESSGADVDISRGSTINLTLQKSSSKAPGFLKKLFSKQCRA</sequence>
<keyword evidence="4" id="KW-0808">Transferase</keyword>
<comment type="catalytic activity">
    <reaction evidence="1">
        <text>S-ubiquitinyl-[E2 ubiquitin-conjugating enzyme]-L-cysteine + [acceptor protein]-L-lysine = [E2 ubiquitin-conjugating enzyme]-L-cysteine + N(6)-ubiquitinyl-[acceptor protein]-L-lysine.</text>
        <dbReference type="EC" id="2.3.2.27"/>
    </reaction>
</comment>
<dbReference type="PANTHER" id="PTHR23315:SF240">
    <property type="entry name" value="U-BOX DOMAIN-CONTAINING PROTEIN 5"/>
    <property type="match status" value="1"/>
</dbReference>
<dbReference type="CDD" id="cd16664">
    <property type="entry name" value="RING-Ubox_PUB"/>
    <property type="match status" value="1"/>
</dbReference>
<keyword evidence="7" id="KW-1185">Reference proteome</keyword>
<dbReference type="Gene3D" id="1.25.10.10">
    <property type="entry name" value="Leucine-rich Repeat Variant"/>
    <property type="match status" value="2"/>
</dbReference>
<organism evidence="10">
    <name type="scientific">Nicotiana tabacum</name>
    <name type="common">Common tobacco</name>
    <dbReference type="NCBI Taxonomy" id="4097"/>
    <lineage>
        <taxon>Eukaryota</taxon>
        <taxon>Viridiplantae</taxon>
        <taxon>Streptophyta</taxon>
        <taxon>Embryophyta</taxon>
        <taxon>Tracheophyta</taxon>
        <taxon>Spermatophyta</taxon>
        <taxon>Magnoliopsida</taxon>
        <taxon>eudicotyledons</taxon>
        <taxon>Gunneridae</taxon>
        <taxon>Pentapetalae</taxon>
        <taxon>asterids</taxon>
        <taxon>lamiids</taxon>
        <taxon>Solanales</taxon>
        <taxon>Solanaceae</taxon>
        <taxon>Nicotianoideae</taxon>
        <taxon>Nicotianeae</taxon>
        <taxon>Nicotiana</taxon>
    </lineage>
</organism>
<dbReference type="GeneID" id="107770643"/>
<accession>A0A1S3Y0G3</accession>
<evidence type="ECO:0000313" key="7">
    <source>
        <dbReference type="Proteomes" id="UP000790787"/>
    </source>
</evidence>
<evidence type="ECO:0000313" key="8">
    <source>
        <dbReference type="RefSeq" id="XP_016445465.1"/>
    </source>
</evidence>
<dbReference type="KEGG" id="nta:107770643"/>
<name>A0A1S3Y0G3_TOBAC</name>
<evidence type="ECO:0000313" key="9">
    <source>
        <dbReference type="RefSeq" id="XP_016445466.1"/>
    </source>
</evidence>
<reference key="1">
    <citation type="journal article" date="2014" name="Nat. Commun.">
        <title>The tobacco genome sequence and its comparison with those of tomato and potato.</title>
        <authorList>
            <person name="Sierro N."/>
            <person name="Battey J.N."/>
            <person name="Ouadi S."/>
            <person name="Bakaher N."/>
            <person name="Bovet L."/>
            <person name="Willig A."/>
            <person name="Goepfert S."/>
            <person name="Peitsch M.C."/>
            <person name="Ivanov N.V."/>
        </authorList>
    </citation>
    <scope>NUCLEOTIDE SEQUENCE [LARGE SCALE GENOMIC DNA]</scope>
    <source>
        <strain>cv. TN90</strain>
    </source>
</reference>
<dbReference type="InterPro" id="IPR011989">
    <property type="entry name" value="ARM-like"/>
</dbReference>
<evidence type="ECO:0000256" key="3">
    <source>
        <dbReference type="ARBA" id="ARBA00012483"/>
    </source>
</evidence>
<dbReference type="RefSeq" id="XP_016445465.1">
    <property type="nucleotide sequence ID" value="XM_016589979.1"/>
</dbReference>
<evidence type="ECO:0000256" key="2">
    <source>
        <dbReference type="ARBA" id="ARBA00004906"/>
    </source>
</evidence>
<dbReference type="InterPro" id="IPR016024">
    <property type="entry name" value="ARM-type_fold"/>
</dbReference>
<evidence type="ECO:0000256" key="5">
    <source>
        <dbReference type="ARBA" id="ARBA00022786"/>
    </source>
</evidence>
<dbReference type="OMA" id="LILKWCE"/>
<dbReference type="OrthoDB" id="10064100at2759"/>
<dbReference type="RefSeq" id="XP_016445467.1">
    <property type="nucleotide sequence ID" value="XM_016589981.1"/>
</dbReference>
<dbReference type="PROSITE" id="PS51698">
    <property type="entry name" value="U_BOX"/>
    <property type="match status" value="1"/>
</dbReference>
<dbReference type="SMART" id="SM00504">
    <property type="entry name" value="Ubox"/>
    <property type="match status" value="1"/>
</dbReference>
<evidence type="ECO:0000256" key="4">
    <source>
        <dbReference type="ARBA" id="ARBA00022679"/>
    </source>
</evidence>
<dbReference type="EC" id="2.3.2.27" evidence="3"/>
<dbReference type="SUPFAM" id="SSF57850">
    <property type="entry name" value="RING/U-box"/>
    <property type="match status" value="1"/>
</dbReference>
<dbReference type="SUPFAM" id="SSF48371">
    <property type="entry name" value="ARM repeat"/>
    <property type="match status" value="1"/>
</dbReference>
<reference evidence="8 9" key="2">
    <citation type="submission" date="2025-04" db="UniProtKB">
        <authorList>
            <consortium name="RefSeq"/>
        </authorList>
    </citation>
    <scope>IDENTIFICATION</scope>
</reference>
<dbReference type="InterPro" id="IPR045210">
    <property type="entry name" value="RING-Ubox_PUB"/>
</dbReference>
<evidence type="ECO:0000259" key="6">
    <source>
        <dbReference type="PROSITE" id="PS51698"/>
    </source>
</evidence>
<dbReference type="GO" id="GO:0016567">
    <property type="term" value="P:protein ubiquitination"/>
    <property type="evidence" value="ECO:0007669"/>
    <property type="project" value="UniProtKB-UniPathway"/>
</dbReference>
<dbReference type="GO" id="GO:0061630">
    <property type="term" value="F:ubiquitin protein ligase activity"/>
    <property type="evidence" value="ECO:0007669"/>
    <property type="project" value="UniProtKB-EC"/>
</dbReference>
<dbReference type="GO" id="GO:0005634">
    <property type="term" value="C:nucleus"/>
    <property type="evidence" value="ECO:0000318"/>
    <property type="project" value="GO_Central"/>
</dbReference>
<proteinExistence type="predicted"/>
<comment type="pathway">
    <text evidence="2">Protein modification; protein ubiquitination.</text>
</comment>
<feature type="domain" description="U-box" evidence="6">
    <location>
        <begin position="257"/>
        <end position="331"/>
    </location>
</feature>
<evidence type="ECO:0000313" key="10">
    <source>
        <dbReference type="RefSeq" id="XP_016445467.1"/>
    </source>
</evidence>
<dbReference type="Pfam" id="PF04564">
    <property type="entry name" value="U-box"/>
    <property type="match status" value="1"/>
</dbReference>
<gene>
    <name evidence="8 9 10" type="primary">LOC107770643</name>
</gene>
<dbReference type="SMR" id="A0A1S3Y0G3"/>
<dbReference type="PaxDb" id="4097-A0A1S3Y0G3"/>
<dbReference type="PANTHER" id="PTHR23315">
    <property type="entry name" value="U BOX DOMAIN-CONTAINING"/>
    <property type="match status" value="1"/>
</dbReference>
<evidence type="ECO:0000256" key="1">
    <source>
        <dbReference type="ARBA" id="ARBA00000900"/>
    </source>
</evidence>
<dbReference type="InterPro" id="IPR003613">
    <property type="entry name" value="Ubox_domain"/>
</dbReference>
<protein>
    <recommendedName>
        <fullName evidence="3">RING-type E3 ubiquitin transferase</fullName>
        <ecNumber evidence="3">2.3.2.27</ecNumber>
    </recommendedName>
</protein>
<dbReference type="Gene3D" id="3.30.40.10">
    <property type="entry name" value="Zinc/RING finger domain, C3HC4 (zinc finger)"/>
    <property type="match status" value="1"/>
</dbReference>
<keyword evidence="5" id="KW-0833">Ubl conjugation pathway</keyword>
<dbReference type="RefSeq" id="XP_016445466.1">
    <property type="nucleotide sequence ID" value="XM_016589980.1"/>
</dbReference>
<dbReference type="GO" id="GO:0005737">
    <property type="term" value="C:cytoplasm"/>
    <property type="evidence" value="ECO:0000318"/>
    <property type="project" value="GO_Central"/>
</dbReference>